<accession>A0ABR3GV71</accession>
<name>A0ABR3GV71_9PEZI</name>
<feature type="region of interest" description="Disordered" evidence="1">
    <location>
        <begin position="1"/>
        <end position="23"/>
    </location>
</feature>
<comment type="caution">
    <text evidence="2">The sequence shown here is derived from an EMBL/GenBank/DDBJ whole genome shotgun (WGS) entry which is preliminary data.</text>
</comment>
<protein>
    <submittedName>
        <fullName evidence="2">Uncharacterized protein</fullName>
    </submittedName>
</protein>
<gene>
    <name evidence="2" type="ORF">Q9L58_001322</name>
</gene>
<proteinExistence type="predicted"/>
<evidence type="ECO:0000313" key="3">
    <source>
        <dbReference type="Proteomes" id="UP001447188"/>
    </source>
</evidence>
<organism evidence="2 3">
    <name type="scientific">Discina gigas</name>
    <dbReference type="NCBI Taxonomy" id="1032678"/>
    <lineage>
        <taxon>Eukaryota</taxon>
        <taxon>Fungi</taxon>
        <taxon>Dikarya</taxon>
        <taxon>Ascomycota</taxon>
        <taxon>Pezizomycotina</taxon>
        <taxon>Pezizomycetes</taxon>
        <taxon>Pezizales</taxon>
        <taxon>Discinaceae</taxon>
        <taxon>Discina</taxon>
    </lineage>
</organism>
<sequence>MSNEFDDFFADSPSISPGESSDKQFLQPVISSGAFHKNETSALKDDTFEWFVDDTCSYQEDSSVEGASAGDDWFFSGSSSGYHGPGTRSVFDDIILPTRNGVARQIMTPLPQLTRTLARMGVSGPRHFKPVNLDSRRRVIGVGNQFTVFVDGYSIKNLEVMKRVNKIFLDPEITAISSNMNSVRISGHWSLGFCHSLIHHRNIVDLIA</sequence>
<evidence type="ECO:0000313" key="2">
    <source>
        <dbReference type="EMBL" id="KAL0639753.1"/>
    </source>
</evidence>
<keyword evidence="3" id="KW-1185">Reference proteome</keyword>
<evidence type="ECO:0000256" key="1">
    <source>
        <dbReference type="SAM" id="MobiDB-lite"/>
    </source>
</evidence>
<dbReference type="EMBL" id="JBBBZM010000009">
    <property type="protein sequence ID" value="KAL0639753.1"/>
    <property type="molecule type" value="Genomic_DNA"/>
</dbReference>
<reference evidence="2 3" key="1">
    <citation type="submission" date="2024-02" db="EMBL/GenBank/DDBJ databases">
        <title>Discinaceae phylogenomics.</title>
        <authorList>
            <person name="Dirks A.C."/>
            <person name="James T.Y."/>
        </authorList>
    </citation>
    <scope>NUCLEOTIDE SEQUENCE [LARGE SCALE GENOMIC DNA]</scope>
    <source>
        <strain evidence="2 3">ACD0624</strain>
    </source>
</reference>
<dbReference type="Proteomes" id="UP001447188">
    <property type="component" value="Unassembled WGS sequence"/>
</dbReference>